<feature type="transmembrane region" description="Helical" evidence="1">
    <location>
        <begin position="81"/>
        <end position="100"/>
    </location>
</feature>
<keyword evidence="1" id="KW-0472">Membrane</keyword>
<evidence type="ECO:0000313" key="2">
    <source>
        <dbReference type="EMBL" id="SDS19113.1"/>
    </source>
</evidence>
<keyword evidence="1" id="KW-1133">Transmembrane helix</keyword>
<keyword evidence="1" id="KW-0812">Transmembrane</keyword>
<dbReference type="RefSeq" id="WP_091521249.1">
    <property type="nucleotide sequence ID" value="NZ_LT629772.1"/>
</dbReference>
<feature type="transmembrane region" description="Helical" evidence="1">
    <location>
        <begin position="112"/>
        <end position="133"/>
    </location>
</feature>
<dbReference type="EMBL" id="LT629772">
    <property type="protein sequence ID" value="SDS19113.1"/>
    <property type="molecule type" value="Genomic_DNA"/>
</dbReference>
<evidence type="ECO:0000313" key="3">
    <source>
        <dbReference type="Proteomes" id="UP000199103"/>
    </source>
</evidence>
<gene>
    <name evidence="2" type="ORF">SAMN04489812_1159</name>
</gene>
<accession>A0A1H1Q717</accession>
<keyword evidence="3" id="KW-1185">Reference proteome</keyword>
<dbReference type="STRING" id="630515.SAMN04489812_1159"/>
<reference evidence="2 3" key="1">
    <citation type="submission" date="2016-10" db="EMBL/GenBank/DDBJ databases">
        <authorList>
            <person name="de Groot N.N."/>
        </authorList>
    </citation>
    <scope>NUCLEOTIDE SEQUENCE [LARGE SCALE GENOMIC DNA]</scope>
    <source>
        <strain evidence="2 3">DSM 21800</strain>
    </source>
</reference>
<evidence type="ECO:0008006" key="4">
    <source>
        <dbReference type="Google" id="ProtNLM"/>
    </source>
</evidence>
<sequence>MENRGSSHDAFIRIGLAILLLDQLVVDGWNAVHPASFCRYFPTVDLTPPFSEHHARDFGEATLGTAVIILIALIRPRAHFVIPAMLAYSVFSVPHFFFHLTHLEMATTGQAIFLTGANATVALLGIAIMLVTITRGRAKPVTGPDGVDSRRARHR</sequence>
<evidence type="ECO:0000256" key="1">
    <source>
        <dbReference type="SAM" id="Phobius"/>
    </source>
</evidence>
<protein>
    <recommendedName>
        <fullName evidence="4">DoxX-like family protein</fullName>
    </recommendedName>
</protein>
<dbReference type="AlphaFoldDB" id="A0A1H1Q717"/>
<dbReference type="Proteomes" id="UP000199103">
    <property type="component" value="Chromosome I"/>
</dbReference>
<organism evidence="2 3">
    <name type="scientific">Microlunatus soli</name>
    <dbReference type="NCBI Taxonomy" id="630515"/>
    <lineage>
        <taxon>Bacteria</taxon>
        <taxon>Bacillati</taxon>
        <taxon>Actinomycetota</taxon>
        <taxon>Actinomycetes</taxon>
        <taxon>Propionibacteriales</taxon>
        <taxon>Propionibacteriaceae</taxon>
        <taxon>Microlunatus</taxon>
    </lineage>
</organism>
<name>A0A1H1Q717_9ACTN</name>
<proteinExistence type="predicted"/>
<dbReference type="OrthoDB" id="74134at2"/>